<evidence type="ECO:0008006" key="4">
    <source>
        <dbReference type="Google" id="ProtNLM"/>
    </source>
</evidence>
<gene>
    <name evidence="2" type="ORF">KsCSTR_31690</name>
    <name evidence="1" type="ORF">kuste4295</name>
</gene>
<dbReference type="RefSeq" id="WP_230405669.1">
    <property type="nucleotide sequence ID" value="NZ_CP049055.1"/>
</dbReference>
<evidence type="ECO:0000313" key="2">
    <source>
        <dbReference type="EMBL" id="QII12548.1"/>
    </source>
</evidence>
<dbReference type="EMBL" id="CT573071">
    <property type="protein sequence ID" value="CAJ75057.1"/>
    <property type="molecule type" value="Genomic_DNA"/>
</dbReference>
<proteinExistence type="predicted"/>
<name>Q1Q4X3_KUEST</name>
<organism evidence="1">
    <name type="scientific">Kuenenia stuttgartiensis</name>
    <dbReference type="NCBI Taxonomy" id="174633"/>
    <lineage>
        <taxon>Bacteria</taxon>
        <taxon>Pseudomonadati</taxon>
        <taxon>Planctomycetota</taxon>
        <taxon>Candidatus Brocadiia</taxon>
        <taxon>Candidatus Brocadiales</taxon>
        <taxon>Candidatus Brocadiaceae</taxon>
        <taxon>Candidatus Kuenenia</taxon>
    </lineage>
</organism>
<dbReference type="AlphaFoldDB" id="Q1Q4X3"/>
<dbReference type="InterPro" id="IPR026350">
    <property type="entry name" value="GxxExxY"/>
</dbReference>
<evidence type="ECO:0000313" key="3">
    <source>
        <dbReference type="Proteomes" id="UP000501926"/>
    </source>
</evidence>
<dbReference type="NCBIfam" id="TIGR04256">
    <property type="entry name" value="GxxExxY"/>
    <property type="match status" value="1"/>
</dbReference>
<evidence type="ECO:0000313" key="1">
    <source>
        <dbReference type="EMBL" id="CAJ75057.1"/>
    </source>
</evidence>
<sequence>MDRDVRTHEIIGAAMEVHRIIGPGRLEAVYQECLEIEFKLRNAPFISQPRLEIFYKEQKLKKYYVTDFIVYNEIIVENKSRKIFVKGR</sequence>
<reference evidence="1" key="1">
    <citation type="journal article" date="2006" name="Nature">
        <title>Deciphering the evolution and metabolism of an anammox bacterium from a community genome.</title>
        <authorList>
            <person name="Strous M."/>
            <person name="Pelletier E."/>
            <person name="Mangenot S."/>
            <person name="Rattei T."/>
            <person name="Lehner A."/>
            <person name="Taylor M.W."/>
            <person name="Horn M."/>
            <person name="Daims H."/>
            <person name="Bartol-Mavel D."/>
            <person name="Wincker P."/>
            <person name="Barbe V."/>
            <person name="Fonknechten N."/>
            <person name="Vallenet D."/>
            <person name="Segurens B."/>
            <person name="Schenowitz-Truong C."/>
            <person name="Medigue C."/>
            <person name="Collingro A."/>
            <person name="Snel B."/>
            <person name="Dutilh B.E."/>
            <person name="OpDenCamp H.J.M."/>
            <person name="vanDerDrift C."/>
            <person name="Cirpus I."/>
            <person name="vanDePas-Schoonen K.T."/>
            <person name="Harhangi H.R."/>
            <person name="vanNiftrik L."/>
            <person name="Schmid M."/>
            <person name="Keltjens J."/>
            <person name="vanDeVossenberg J."/>
            <person name="Kartal B."/>
            <person name="Meier H."/>
            <person name="Frishman D."/>
            <person name="Huynen M.A."/>
            <person name="Mewes H."/>
            <person name="Weissenbach J."/>
            <person name="Jetten M.S.M."/>
            <person name="Wagner M."/>
            <person name="LePaslier D."/>
        </authorList>
    </citation>
    <scope>NUCLEOTIDE SEQUENCE</scope>
</reference>
<dbReference type="Proteomes" id="UP000501926">
    <property type="component" value="Chromosome"/>
</dbReference>
<dbReference type="Pfam" id="PF13366">
    <property type="entry name" value="PDDEXK_3"/>
    <property type="match status" value="1"/>
</dbReference>
<protein>
    <recommendedName>
        <fullName evidence="4">GxxExxY protein</fullName>
    </recommendedName>
</protein>
<reference evidence="2 3" key="3">
    <citation type="submission" date="2020-02" db="EMBL/GenBank/DDBJ databases">
        <title>Newly sequenced genome of strain CSTR1 showed variability in Candidatus Kuenenia stuttgartiensis genomes.</title>
        <authorList>
            <person name="Ding C."/>
            <person name="Adrian L."/>
        </authorList>
    </citation>
    <scope>NUCLEOTIDE SEQUENCE [LARGE SCALE GENOMIC DNA]</scope>
    <source>
        <strain evidence="2 3">CSTR1</strain>
    </source>
</reference>
<reference evidence="1" key="2">
    <citation type="submission" date="2006-01" db="EMBL/GenBank/DDBJ databases">
        <authorList>
            <person name="Genoscope"/>
        </authorList>
    </citation>
    <scope>NUCLEOTIDE SEQUENCE</scope>
</reference>
<dbReference type="EMBL" id="CP049055">
    <property type="protein sequence ID" value="QII12548.1"/>
    <property type="molecule type" value="Genomic_DNA"/>
</dbReference>
<accession>Q1Q4X3</accession>